<feature type="transmembrane region" description="Helical" evidence="8">
    <location>
        <begin position="40"/>
        <end position="62"/>
    </location>
</feature>
<dbReference type="PROSITE" id="PS50928">
    <property type="entry name" value="ABC_TM1"/>
    <property type="match status" value="1"/>
</dbReference>
<keyword evidence="5 8" id="KW-0812">Transmembrane</keyword>
<evidence type="ECO:0000313" key="11">
    <source>
        <dbReference type="Proteomes" id="UP000261704"/>
    </source>
</evidence>
<keyword evidence="6 8" id="KW-1133">Transmembrane helix</keyword>
<reference evidence="10 11" key="1">
    <citation type="submission" date="2018-09" db="EMBL/GenBank/DDBJ databases">
        <title>Profundibacter amoris BAR1 gen. nov., sp. nov., a new member of the Roseobacter clade isolated at Lokis Castle Vent Field on the Arctic Mid-Oceanic Ridge.</title>
        <authorList>
            <person name="Le Moine Bauer S."/>
            <person name="Sjoeberg A.G."/>
            <person name="L'Haridon S."/>
            <person name="Stokke R."/>
            <person name="Roalkvam I."/>
            <person name="Steen I.H."/>
            <person name="Dahle H."/>
        </authorList>
    </citation>
    <scope>NUCLEOTIDE SEQUENCE [LARGE SCALE GENOMIC DNA]</scope>
    <source>
        <strain evidence="10 11">BAR1</strain>
    </source>
</reference>
<dbReference type="AlphaFoldDB" id="A0A347ULA8"/>
<feature type="transmembrane region" description="Helical" evidence="8">
    <location>
        <begin position="399"/>
        <end position="418"/>
    </location>
</feature>
<feature type="transmembrane region" description="Helical" evidence="8">
    <location>
        <begin position="110"/>
        <end position="130"/>
    </location>
</feature>
<evidence type="ECO:0000256" key="3">
    <source>
        <dbReference type="ARBA" id="ARBA00022448"/>
    </source>
</evidence>
<name>A0A347ULA8_9RHOB</name>
<dbReference type="GO" id="GO:0043190">
    <property type="term" value="C:ATP-binding cassette (ABC) transporter complex"/>
    <property type="evidence" value="ECO:0007669"/>
    <property type="project" value="InterPro"/>
</dbReference>
<dbReference type="Proteomes" id="UP000261704">
    <property type="component" value="Chromosome"/>
</dbReference>
<feature type="transmembrane region" description="Helical" evidence="8">
    <location>
        <begin position="225"/>
        <end position="251"/>
    </location>
</feature>
<sequence>MNSTQSYVRTEMLPEKAPPVTNVGIIGWVRQNLFATWLDAILTLMAIYIAYSVLSFLLPWIFGGFWNANSLNECRAKIIEVYGESQNRACWGVIHERFWQLMYGFYPEHLYWRPNLALILLFAGLAPILFGSLPKKLILVSVAVPFIAPWLLWGGSVWVPVTAFLGFVVGYLVHKFVSVAISPLLGLILGVLSAIIWWLFLMGPVGEALQNIIPLGIESVESRKFGGFMLSILLGITGITLSFPLGIILALGRQSNLIIVKSLCVGFIEFIRGVPLITLLFVASVLLQYFLPKGTEFDIILRVMIMVTIFAAAYMAEVIRGGLAALPKGQYEAADALGLDYWQAQRLIIMPQALKISIPGIVSTFIGLFKDTTLVSIIAMADPIQWVKFIQSDSDWNGIIWELYGFVAFVFFIFCFSMSRYSMYLERKLQTGH</sequence>
<evidence type="ECO:0000256" key="7">
    <source>
        <dbReference type="ARBA" id="ARBA00023136"/>
    </source>
</evidence>
<dbReference type="PANTHER" id="PTHR30614">
    <property type="entry name" value="MEMBRANE COMPONENT OF AMINO ACID ABC TRANSPORTER"/>
    <property type="match status" value="1"/>
</dbReference>
<dbReference type="InterPro" id="IPR000515">
    <property type="entry name" value="MetI-like"/>
</dbReference>
<comment type="subcellular location">
    <subcellularLocation>
        <location evidence="1">Cell inner membrane</location>
        <topology evidence="1">Multi-pass membrane protein</topology>
    </subcellularLocation>
    <subcellularLocation>
        <location evidence="8">Cell membrane</location>
        <topology evidence="8">Multi-pass membrane protein</topology>
    </subcellularLocation>
</comment>
<keyword evidence="7 8" id="KW-0472">Membrane</keyword>
<evidence type="ECO:0000313" key="10">
    <source>
        <dbReference type="EMBL" id="AXX99636.1"/>
    </source>
</evidence>
<evidence type="ECO:0000256" key="1">
    <source>
        <dbReference type="ARBA" id="ARBA00004429"/>
    </source>
</evidence>
<dbReference type="InterPro" id="IPR043429">
    <property type="entry name" value="ArtM/GltK/GlnP/TcyL/YhdX-like"/>
</dbReference>
<keyword evidence="4" id="KW-1003">Cell membrane</keyword>
<feature type="transmembrane region" description="Helical" evidence="8">
    <location>
        <begin position="263"/>
        <end position="287"/>
    </location>
</feature>
<dbReference type="NCBIfam" id="TIGR01726">
    <property type="entry name" value="HEQRo_perm_3TM"/>
    <property type="match status" value="1"/>
</dbReference>
<evidence type="ECO:0000256" key="8">
    <source>
        <dbReference type="RuleBase" id="RU363032"/>
    </source>
</evidence>
<dbReference type="InterPro" id="IPR035906">
    <property type="entry name" value="MetI-like_sf"/>
</dbReference>
<dbReference type="CDD" id="cd06261">
    <property type="entry name" value="TM_PBP2"/>
    <property type="match status" value="1"/>
</dbReference>
<proteinExistence type="inferred from homology"/>
<dbReference type="OrthoDB" id="9771188at2"/>
<dbReference type="Pfam" id="PF00528">
    <property type="entry name" value="BPD_transp_1"/>
    <property type="match status" value="1"/>
</dbReference>
<comment type="similarity">
    <text evidence="2">Belongs to the binding-protein-dependent transport system permease family. HisMQ subfamily.</text>
</comment>
<dbReference type="InterPro" id="IPR010065">
    <property type="entry name" value="AA_ABC_transptr_permease_3TM"/>
</dbReference>
<evidence type="ECO:0000256" key="6">
    <source>
        <dbReference type="ARBA" id="ARBA00022989"/>
    </source>
</evidence>
<gene>
    <name evidence="10" type="ORF">BAR1_00750</name>
</gene>
<keyword evidence="3 8" id="KW-0813">Transport</keyword>
<feature type="transmembrane region" description="Helical" evidence="8">
    <location>
        <begin position="137"/>
        <end position="153"/>
    </location>
</feature>
<dbReference type="GO" id="GO:0006865">
    <property type="term" value="P:amino acid transport"/>
    <property type="evidence" value="ECO:0007669"/>
    <property type="project" value="TreeGrafter"/>
</dbReference>
<dbReference type="Gene3D" id="1.10.3720.10">
    <property type="entry name" value="MetI-like"/>
    <property type="match status" value="1"/>
</dbReference>
<accession>A0A347ULA8</accession>
<dbReference type="KEGG" id="pamo:BAR1_00750"/>
<dbReference type="GO" id="GO:0022857">
    <property type="term" value="F:transmembrane transporter activity"/>
    <property type="evidence" value="ECO:0007669"/>
    <property type="project" value="InterPro"/>
</dbReference>
<evidence type="ECO:0000256" key="2">
    <source>
        <dbReference type="ARBA" id="ARBA00010072"/>
    </source>
</evidence>
<feature type="domain" description="ABC transmembrane type-1" evidence="9">
    <location>
        <begin position="228"/>
        <end position="422"/>
    </location>
</feature>
<evidence type="ECO:0000259" key="9">
    <source>
        <dbReference type="PROSITE" id="PS50928"/>
    </source>
</evidence>
<evidence type="ECO:0000256" key="4">
    <source>
        <dbReference type="ARBA" id="ARBA00022475"/>
    </source>
</evidence>
<dbReference type="EMBL" id="CP032125">
    <property type="protein sequence ID" value="AXX99636.1"/>
    <property type="molecule type" value="Genomic_DNA"/>
</dbReference>
<evidence type="ECO:0000256" key="5">
    <source>
        <dbReference type="ARBA" id="ARBA00022692"/>
    </source>
</evidence>
<keyword evidence="11" id="KW-1185">Reference proteome</keyword>
<organism evidence="10 11">
    <name type="scientific">Profundibacter amoris</name>
    <dbReference type="NCBI Taxonomy" id="2171755"/>
    <lineage>
        <taxon>Bacteria</taxon>
        <taxon>Pseudomonadati</taxon>
        <taxon>Pseudomonadota</taxon>
        <taxon>Alphaproteobacteria</taxon>
        <taxon>Rhodobacterales</taxon>
        <taxon>Paracoccaceae</taxon>
        <taxon>Profundibacter</taxon>
    </lineage>
</organism>
<protein>
    <submittedName>
        <fullName evidence="10">Amino acid ABC transporter permease</fullName>
    </submittedName>
</protein>
<dbReference type="SUPFAM" id="SSF161098">
    <property type="entry name" value="MetI-like"/>
    <property type="match status" value="1"/>
</dbReference>
<dbReference type="PANTHER" id="PTHR30614:SF41">
    <property type="entry name" value="INNER MEMBRANE AMINO-ACID ABC TRANSPORTER PERMEASE PROTEIN YHDY"/>
    <property type="match status" value="1"/>
</dbReference>
<feature type="transmembrane region" description="Helical" evidence="8">
    <location>
        <begin position="184"/>
        <end position="205"/>
    </location>
</feature>
<feature type="transmembrane region" description="Helical" evidence="8">
    <location>
        <begin position="299"/>
        <end position="319"/>
    </location>
</feature>